<dbReference type="RefSeq" id="WP_188074048.1">
    <property type="nucleotide sequence ID" value="NZ_BSPS01000150.1"/>
</dbReference>
<proteinExistence type="predicted"/>
<keyword evidence="2" id="KW-1185">Reference proteome</keyword>
<dbReference type="Proteomes" id="UP000571950">
    <property type="component" value="Unassembled WGS sequence"/>
</dbReference>
<evidence type="ECO:0000313" key="2">
    <source>
        <dbReference type="Proteomes" id="UP000571950"/>
    </source>
</evidence>
<evidence type="ECO:0000313" key="1">
    <source>
        <dbReference type="EMBL" id="MBB3928920.1"/>
    </source>
</evidence>
<organism evidence="1 2">
    <name type="scientific">Sphingobium jiangsuense</name>
    <dbReference type="NCBI Taxonomy" id="870476"/>
    <lineage>
        <taxon>Bacteria</taxon>
        <taxon>Pseudomonadati</taxon>
        <taxon>Pseudomonadota</taxon>
        <taxon>Alphaproteobacteria</taxon>
        <taxon>Sphingomonadales</taxon>
        <taxon>Sphingomonadaceae</taxon>
        <taxon>Sphingobium</taxon>
    </lineage>
</organism>
<reference evidence="1 2" key="1">
    <citation type="submission" date="2020-08" db="EMBL/GenBank/DDBJ databases">
        <title>Genomic Encyclopedia of Type Strains, Phase IV (KMG-IV): sequencing the most valuable type-strain genomes for metagenomic binning, comparative biology and taxonomic classification.</title>
        <authorList>
            <person name="Goeker M."/>
        </authorList>
    </citation>
    <scope>NUCLEOTIDE SEQUENCE [LARGE SCALE GENOMIC DNA]</scope>
    <source>
        <strain evidence="1 2">DSM 26189</strain>
    </source>
</reference>
<protein>
    <submittedName>
        <fullName evidence="1">Uncharacterized protein</fullName>
    </submittedName>
</protein>
<dbReference type="AlphaFoldDB" id="A0A7W6FSB4"/>
<comment type="caution">
    <text evidence="1">The sequence shown here is derived from an EMBL/GenBank/DDBJ whole genome shotgun (WGS) entry which is preliminary data.</text>
</comment>
<dbReference type="EMBL" id="JACIDT010000045">
    <property type="protein sequence ID" value="MBB3928920.1"/>
    <property type="molecule type" value="Genomic_DNA"/>
</dbReference>
<sequence>MTETLQSRLLSEIAAMETALANFKAAVTHDARNWSECGQYVEMLDAFYVLTEIEAVRDLADEITGATDRSDEIAACRRNGAHLRADILGEAA</sequence>
<accession>A0A7W6FSB4</accession>
<name>A0A7W6FSB4_9SPHN</name>
<gene>
    <name evidence="1" type="ORF">GGR43_004665</name>
</gene>